<dbReference type="EMBL" id="JAOQJQ010000001">
    <property type="protein sequence ID" value="MCU6761287.1"/>
    <property type="molecule type" value="Genomic_DNA"/>
</dbReference>
<dbReference type="InterPro" id="IPR005119">
    <property type="entry name" value="LysR_subst-bd"/>
</dbReference>
<evidence type="ECO:0000256" key="1">
    <source>
        <dbReference type="ARBA" id="ARBA00009437"/>
    </source>
</evidence>
<dbReference type="InterPro" id="IPR036390">
    <property type="entry name" value="WH_DNA-bd_sf"/>
</dbReference>
<dbReference type="Pfam" id="PF00126">
    <property type="entry name" value="HTH_1"/>
    <property type="match status" value="1"/>
</dbReference>
<dbReference type="InterPro" id="IPR036388">
    <property type="entry name" value="WH-like_DNA-bd_sf"/>
</dbReference>
<dbReference type="Pfam" id="PF03466">
    <property type="entry name" value="LysR_substrate"/>
    <property type="match status" value="1"/>
</dbReference>
<dbReference type="CDD" id="cd05466">
    <property type="entry name" value="PBP2_LTTR_substrate"/>
    <property type="match status" value="1"/>
</dbReference>
<dbReference type="Gene3D" id="1.10.10.10">
    <property type="entry name" value="Winged helix-like DNA-binding domain superfamily/Winged helix DNA-binding domain"/>
    <property type="match status" value="1"/>
</dbReference>
<dbReference type="PANTHER" id="PTHR30346">
    <property type="entry name" value="TRANSCRIPTIONAL DUAL REGULATOR HCAR-RELATED"/>
    <property type="match status" value="1"/>
</dbReference>
<keyword evidence="3" id="KW-0238">DNA-binding</keyword>
<dbReference type="PANTHER" id="PTHR30346:SF28">
    <property type="entry name" value="HTH-TYPE TRANSCRIPTIONAL REGULATOR CYNR"/>
    <property type="match status" value="1"/>
</dbReference>
<keyword evidence="7" id="KW-1185">Reference proteome</keyword>
<comment type="caution">
    <text evidence="6">The sequence shown here is derived from an EMBL/GenBank/DDBJ whole genome shotgun (WGS) entry which is preliminary data.</text>
</comment>
<dbReference type="RefSeq" id="WP_262590614.1">
    <property type="nucleotide sequence ID" value="NZ_JAOQJQ010000001.1"/>
</dbReference>
<evidence type="ECO:0000313" key="6">
    <source>
        <dbReference type="EMBL" id="MCU6761287.1"/>
    </source>
</evidence>
<evidence type="ECO:0000256" key="3">
    <source>
        <dbReference type="ARBA" id="ARBA00023125"/>
    </source>
</evidence>
<dbReference type="SUPFAM" id="SSF53850">
    <property type="entry name" value="Periplasmic binding protein-like II"/>
    <property type="match status" value="1"/>
</dbReference>
<proteinExistence type="inferred from homology"/>
<feature type="domain" description="HTH lysR-type" evidence="5">
    <location>
        <begin position="1"/>
        <end position="58"/>
    </location>
</feature>
<sequence length="307" mass="35343">MEYQRIKYFLKAAKTQNFSKAAKEMYISPQALTKQISLLEEELGVKLFERSTRNVHLTELGVLAENKFGQIDKELKLAVSEIRKAGEVLTGKVRVGIFSALPKEEFITPILTLILANVPNSHIELKMMELFDIQKDMMEGKLDLAFTNAHEEEDWGSCHKLVFHTVPAQIVVSLYHPWAVKDEITEEDMKKETFLKMDHNAPYKKEVGNDGFYYHIPCREVVTVPNFITLLTMLSQAEGFAVFPKAFHDSHTAKFKYFDVPGKDFRFQTACFYHKDSPNPNITPILQLIRDEFNVREADFHGECCEI</sequence>
<protein>
    <submittedName>
        <fullName evidence="6">LysR family transcriptional regulator</fullName>
    </submittedName>
</protein>
<dbReference type="SUPFAM" id="SSF46785">
    <property type="entry name" value="Winged helix' DNA-binding domain"/>
    <property type="match status" value="1"/>
</dbReference>
<dbReference type="InterPro" id="IPR000847">
    <property type="entry name" value="LysR_HTH_N"/>
</dbReference>
<dbReference type="Proteomes" id="UP001652442">
    <property type="component" value="Unassembled WGS sequence"/>
</dbReference>
<accession>A0ABT2TGI3</accession>
<organism evidence="6 7">
    <name type="scientific">Brotonthovivens ammoniilytica</name>
    <dbReference type="NCBI Taxonomy" id="2981725"/>
    <lineage>
        <taxon>Bacteria</taxon>
        <taxon>Bacillati</taxon>
        <taxon>Bacillota</taxon>
        <taxon>Clostridia</taxon>
        <taxon>Lachnospirales</taxon>
        <taxon>Lachnospiraceae</taxon>
        <taxon>Brotonthovivens</taxon>
    </lineage>
</organism>
<evidence type="ECO:0000313" key="7">
    <source>
        <dbReference type="Proteomes" id="UP001652442"/>
    </source>
</evidence>
<dbReference type="PROSITE" id="PS50931">
    <property type="entry name" value="HTH_LYSR"/>
    <property type="match status" value="1"/>
</dbReference>
<keyword evidence="4" id="KW-0804">Transcription</keyword>
<comment type="similarity">
    <text evidence="1">Belongs to the LysR transcriptional regulatory family.</text>
</comment>
<reference evidence="6 7" key="1">
    <citation type="journal article" date="2021" name="ISME Commun">
        <title>Automated analysis of genomic sequences facilitates high-throughput and comprehensive description of bacteria.</title>
        <authorList>
            <person name="Hitch T.C.A."/>
        </authorList>
    </citation>
    <scope>NUCLEOTIDE SEQUENCE [LARGE SCALE GENOMIC DNA]</scope>
    <source>
        <strain evidence="6 7">Sanger_109</strain>
    </source>
</reference>
<dbReference type="PRINTS" id="PR00039">
    <property type="entry name" value="HTHLYSR"/>
</dbReference>
<keyword evidence="2" id="KW-0805">Transcription regulation</keyword>
<evidence type="ECO:0000259" key="5">
    <source>
        <dbReference type="PROSITE" id="PS50931"/>
    </source>
</evidence>
<evidence type="ECO:0000256" key="2">
    <source>
        <dbReference type="ARBA" id="ARBA00023015"/>
    </source>
</evidence>
<evidence type="ECO:0000256" key="4">
    <source>
        <dbReference type="ARBA" id="ARBA00023163"/>
    </source>
</evidence>
<dbReference type="Gene3D" id="3.40.190.10">
    <property type="entry name" value="Periplasmic binding protein-like II"/>
    <property type="match status" value="2"/>
</dbReference>
<gene>
    <name evidence="6" type="ORF">OCV88_02905</name>
</gene>
<name>A0ABT2TGI3_9FIRM</name>